<evidence type="ECO:0000313" key="4">
    <source>
        <dbReference type="Proteomes" id="UP001353858"/>
    </source>
</evidence>
<organism evidence="3 4">
    <name type="scientific">Aquatica leii</name>
    <dbReference type="NCBI Taxonomy" id="1421715"/>
    <lineage>
        <taxon>Eukaryota</taxon>
        <taxon>Metazoa</taxon>
        <taxon>Ecdysozoa</taxon>
        <taxon>Arthropoda</taxon>
        <taxon>Hexapoda</taxon>
        <taxon>Insecta</taxon>
        <taxon>Pterygota</taxon>
        <taxon>Neoptera</taxon>
        <taxon>Endopterygota</taxon>
        <taxon>Coleoptera</taxon>
        <taxon>Polyphaga</taxon>
        <taxon>Elateriformia</taxon>
        <taxon>Elateroidea</taxon>
        <taxon>Lampyridae</taxon>
        <taxon>Luciolinae</taxon>
        <taxon>Aquatica</taxon>
    </lineage>
</organism>
<protein>
    <submittedName>
        <fullName evidence="3">Uncharacterized protein</fullName>
    </submittedName>
</protein>
<reference evidence="4" key="1">
    <citation type="submission" date="2023-01" db="EMBL/GenBank/DDBJ databases">
        <title>Key to firefly adult light organ development and bioluminescence: homeobox transcription factors regulate luciferase expression and transportation to peroxisome.</title>
        <authorList>
            <person name="Fu X."/>
        </authorList>
    </citation>
    <scope>NUCLEOTIDE SEQUENCE [LARGE SCALE GENOMIC DNA]</scope>
</reference>
<proteinExistence type="predicted"/>
<gene>
    <name evidence="3" type="ORF">RN001_011395</name>
</gene>
<dbReference type="PANTHER" id="PTHR28633:SF1">
    <property type="entry name" value="BLOC-2 COMPLEX MEMBER HPS3"/>
    <property type="match status" value="1"/>
</dbReference>
<dbReference type="Proteomes" id="UP001353858">
    <property type="component" value="Unassembled WGS sequence"/>
</dbReference>
<name>A0AAN7P847_9COLE</name>
<accession>A0AAN7P847</accession>
<dbReference type="InterPro" id="IPR017216">
    <property type="entry name" value="HPS3"/>
</dbReference>
<dbReference type="InterPro" id="IPR029437">
    <property type="entry name" value="HPS3_N"/>
</dbReference>
<keyword evidence="4" id="KW-1185">Reference proteome</keyword>
<feature type="domain" description="BLOC-2 complex member HPS3 C-terminal" evidence="2">
    <location>
        <begin position="579"/>
        <end position="858"/>
    </location>
</feature>
<dbReference type="EMBL" id="JARPUR010000004">
    <property type="protein sequence ID" value="KAK4878889.1"/>
    <property type="molecule type" value="Genomic_DNA"/>
</dbReference>
<evidence type="ECO:0000259" key="1">
    <source>
        <dbReference type="Pfam" id="PF14761"/>
    </source>
</evidence>
<dbReference type="PANTHER" id="PTHR28633">
    <property type="entry name" value="HERMANSKY-PUDLAK SYNDROME 3 PROTEIN"/>
    <property type="match status" value="1"/>
</dbReference>
<evidence type="ECO:0000313" key="3">
    <source>
        <dbReference type="EMBL" id="KAK4878889.1"/>
    </source>
</evidence>
<sequence length="1199" mass="137823">MVPQDHAENVTVVVCGNADDPIQRNTRDTGALTLKYNEIMVRVITVHNFVNQHVQVIEQPTASAVAPPDRLLLALMSHCIEVRDLKFESNLLFSFPTVDQVNQLIHCLNGNYIATLEGKFSRQNKQMTYVRVYVNWDGVATLQQSKMTNSGASLDSSECGMVQPMRARIAGRVTPTTNQSELSNLEMIEIPVRQRPSSIACCQISGNLLIQSDKNLVIYGFQVKVHDISKLRFLDFEELPLCIEISFVPLKVMICENYIVCLNKDNVHMFKIVWKQNVSEKTKDSERCDINFNIPREDVTIDYKDLLKKERMSRKEDRITVNLPSIVKSNSLIHKHSPFTFTDKEMNAHMKFNYPLEDKASTYELVHLIQLKLKPIIIENTQSQVLEEFKCLLLHPLYCDDPKKGDSSESKLLKSGYRSYLKDVVCVVTTLQEGYLFQFCDSELDTNSDNCISVYPFMGPVYNIALEGHLLHALTETGLETYTVRIGHKLCQNLEEADQVSNVYPPIEQLICLIGHRQFLGVEQMLVTDNYLVLLANAENSPTHSITSNSSSNTSAWTLYSLELPSPKMMFTDIAIAANTHRFSASQTYCHLMSEAHMILRLSLHVTKWLIQEGNVCSLVPVKYNTEDLSDAYQTSCCLLGDHFIMNERCYKLCVPYYKLAGLAPHDVLKRFKRIQEESNLEEMRGIIYYLKMVLQEHNLKPPDNVSLATWKQSFIDEVLQVFEKQNYRDLSYLIIKNNILREYCTHKLITVLFQQCFEDLEKETERLFALTLLHIQEYNIEKAKSLIARTSDHDTLFRLLSENWQLLFEDTSSNKQKQLITFSELSVILMTSNCEILSKVFISLIQQDKVTLQDLLMMFIDYLPLNVGHEGNAAAKVMRNVLEDYFKFYFELCRFEDLAQFAVTAPNALRLGMIVLVRSYLSQLQLLQIKDLKSSSSNEKIIISDTDDDAKKDEDNPLFPNAVKTVSKDFLFVDLRHDYLNKMPPFQVEITSKLYEKCLHNYVCPDLCATNEEADVVLQKLQALFCSRVLPDEAVIETNTFLSLNKTLRGYASLRSILMNKNEAVNYLLNVCPQCLLQYGKDCFTKGDEWKILITSLQAKIIQLSEDQNLNRICFFYKKLLKDVLTHLATSMHIENFQQVLPHRTNTVNEVIENNKSIIEEMYTYDTYLKVCKETMQANQIKKLITTTGHQLLCTLNL</sequence>
<comment type="caution">
    <text evidence="3">The sequence shown here is derived from an EMBL/GenBank/DDBJ whole genome shotgun (WGS) entry which is preliminary data.</text>
</comment>
<feature type="domain" description="BLOC-2 complex member HPS3 N-terminal" evidence="1">
    <location>
        <begin position="43"/>
        <end position="551"/>
    </location>
</feature>
<evidence type="ECO:0000259" key="2">
    <source>
        <dbReference type="Pfam" id="PF14763"/>
    </source>
</evidence>
<dbReference type="Pfam" id="PF14761">
    <property type="entry name" value="HPS3_N"/>
    <property type="match status" value="1"/>
</dbReference>
<dbReference type="Pfam" id="PF14763">
    <property type="entry name" value="HPS3_C"/>
    <property type="match status" value="1"/>
</dbReference>
<dbReference type="AlphaFoldDB" id="A0AAN7P847"/>
<dbReference type="InterPro" id="IPR029438">
    <property type="entry name" value="HPS3_C"/>
</dbReference>
<dbReference type="GO" id="GO:0005737">
    <property type="term" value="C:cytoplasm"/>
    <property type="evidence" value="ECO:0007669"/>
    <property type="project" value="TreeGrafter"/>
</dbReference>